<feature type="transmembrane region" description="Helical" evidence="2">
    <location>
        <begin position="33"/>
        <end position="50"/>
    </location>
</feature>
<protein>
    <submittedName>
        <fullName evidence="3">Uncharacterized protein</fullName>
    </submittedName>
</protein>
<sequence>MNGTDPGVCASRHAVTVPDSSCGGTYRHDVNDLAGPVALALVGLWVAYLVPHKLRYRQQLLESRADDRFSEALRVVAVTRRRRPRGLPAHARSADSTDGTATGRMPGLLTPGKGLPVLPAGSATGGVTVDRPTATESRITAEAARRAAQARAARAASVARRAAAARRRGLLAGVLVVASVVGWTVAGLVTTVTWVAGAVPSVLLTGVVVLGRRAVLAGRAADAAWEARVAEERRTGVAPRTGATRVVAPAAPSARPITGATPRVPERRTAPTSATTRTATETTAPTSTAATSTTSTPTTTASTDAPHALVTGRAVHPSDARTEVFAKIVADRGEPESESPARHAATGGVPVVRLTTRAKDSEEAAPEPDGDAGTDDAWSPVPVPRPTYTMKATAPRREPAPLENLEGSTAVRATERPAVQEETVEVVEPVAETTGSIDLNAVLAKRRAAGE</sequence>
<keyword evidence="2" id="KW-1133">Transmembrane helix</keyword>
<organism evidence="3 4">
    <name type="scientific">Cellulomonas chitinilytica</name>
    <dbReference type="NCBI Taxonomy" id="398759"/>
    <lineage>
        <taxon>Bacteria</taxon>
        <taxon>Bacillati</taxon>
        <taxon>Actinomycetota</taxon>
        <taxon>Actinomycetes</taxon>
        <taxon>Micrococcales</taxon>
        <taxon>Cellulomonadaceae</taxon>
        <taxon>Cellulomonas</taxon>
    </lineage>
</organism>
<proteinExistence type="predicted"/>
<feature type="region of interest" description="Disordered" evidence="1">
    <location>
        <begin position="332"/>
        <end position="423"/>
    </location>
</feature>
<feature type="compositionally biased region" description="Low complexity" evidence="1">
    <location>
        <begin position="243"/>
        <end position="256"/>
    </location>
</feature>
<feature type="compositionally biased region" description="Low complexity" evidence="1">
    <location>
        <begin position="270"/>
        <end position="303"/>
    </location>
</feature>
<feature type="transmembrane region" description="Helical" evidence="2">
    <location>
        <begin position="169"/>
        <end position="186"/>
    </location>
</feature>
<feature type="transmembrane region" description="Helical" evidence="2">
    <location>
        <begin position="192"/>
        <end position="210"/>
    </location>
</feature>
<gene>
    <name evidence="3" type="ORF">Cch01nite_04470</name>
</gene>
<evidence type="ECO:0000256" key="1">
    <source>
        <dbReference type="SAM" id="MobiDB-lite"/>
    </source>
</evidence>
<dbReference type="EMBL" id="BONK01000001">
    <property type="protein sequence ID" value="GIG19723.1"/>
    <property type="molecule type" value="Genomic_DNA"/>
</dbReference>
<accession>A0A919P0T0</accession>
<keyword evidence="4" id="KW-1185">Reference proteome</keyword>
<comment type="caution">
    <text evidence="3">The sequence shown here is derived from an EMBL/GenBank/DDBJ whole genome shotgun (WGS) entry which is preliminary data.</text>
</comment>
<feature type="compositionally biased region" description="Acidic residues" evidence="1">
    <location>
        <begin position="363"/>
        <end position="374"/>
    </location>
</feature>
<dbReference type="Proteomes" id="UP000632740">
    <property type="component" value="Unassembled WGS sequence"/>
</dbReference>
<feature type="compositionally biased region" description="Basic and acidic residues" evidence="1">
    <location>
        <begin position="332"/>
        <end position="341"/>
    </location>
</feature>
<name>A0A919P0T0_9CELL</name>
<evidence type="ECO:0000256" key="2">
    <source>
        <dbReference type="SAM" id="Phobius"/>
    </source>
</evidence>
<feature type="region of interest" description="Disordered" evidence="1">
    <location>
        <begin position="231"/>
        <end position="306"/>
    </location>
</feature>
<keyword evidence="2" id="KW-0812">Transmembrane</keyword>
<dbReference type="AlphaFoldDB" id="A0A919P0T0"/>
<keyword evidence="2" id="KW-0472">Membrane</keyword>
<evidence type="ECO:0000313" key="3">
    <source>
        <dbReference type="EMBL" id="GIG19723.1"/>
    </source>
</evidence>
<reference evidence="3" key="1">
    <citation type="submission" date="2021-01" db="EMBL/GenBank/DDBJ databases">
        <title>Whole genome shotgun sequence of Cellulomonas chitinilytica NBRC 110799.</title>
        <authorList>
            <person name="Komaki H."/>
            <person name="Tamura T."/>
        </authorList>
    </citation>
    <scope>NUCLEOTIDE SEQUENCE</scope>
    <source>
        <strain evidence="3">NBRC 110799</strain>
    </source>
</reference>
<evidence type="ECO:0000313" key="4">
    <source>
        <dbReference type="Proteomes" id="UP000632740"/>
    </source>
</evidence>
<feature type="region of interest" description="Disordered" evidence="1">
    <location>
        <begin position="84"/>
        <end position="103"/>
    </location>
</feature>